<dbReference type="STRING" id="4113.M1DPC1"/>
<reference evidence="1" key="2">
    <citation type="submission" date="2015-06" db="UniProtKB">
        <authorList>
            <consortium name="EnsemblPlants"/>
        </authorList>
    </citation>
    <scope>IDENTIFICATION</scope>
    <source>
        <strain evidence="1">DM1-3 516 R44</strain>
    </source>
</reference>
<keyword evidence="2" id="KW-1185">Reference proteome</keyword>
<proteinExistence type="predicted"/>
<dbReference type="HOGENOM" id="CLU_1698590_0_0_1"/>
<organism evidence="1 2">
    <name type="scientific">Solanum tuberosum</name>
    <name type="common">Potato</name>
    <dbReference type="NCBI Taxonomy" id="4113"/>
    <lineage>
        <taxon>Eukaryota</taxon>
        <taxon>Viridiplantae</taxon>
        <taxon>Streptophyta</taxon>
        <taxon>Embryophyta</taxon>
        <taxon>Tracheophyta</taxon>
        <taxon>Spermatophyta</taxon>
        <taxon>Magnoliopsida</taxon>
        <taxon>eudicotyledons</taxon>
        <taxon>Gunneridae</taxon>
        <taxon>Pentapetalae</taxon>
        <taxon>asterids</taxon>
        <taxon>lamiids</taxon>
        <taxon>Solanales</taxon>
        <taxon>Solanaceae</taxon>
        <taxon>Solanoideae</taxon>
        <taxon>Solaneae</taxon>
        <taxon>Solanum</taxon>
    </lineage>
</organism>
<dbReference type="Proteomes" id="UP000011115">
    <property type="component" value="Unassembled WGS sequence"/>
</dbReference>
<dbReference type="InParanoid" id="M1DPC1"/>
<accession>M1DPC1</accession>
<evidence type="ECO:0000313" key="1">
    <source>
        <dbReference type="EnsemblPlants" id="PGSC0003DMT400092217"/>
    </source>
</evidence>
<dbReference type="Gramene" id="PGSC0003DMT400092217">
    <property type="protein sequence ID" value="PGSC0003DMT400092217"/>
    <property type="gene ID" value="PGSC0003DMG400041788"/>
</dbReference>
<dbReference type="AlphaFoldDB" id="M1DPC1"/>
<dbReference type="EnsemblPlants" id="PGSC0003DMT400092217">
    <property type="protein sequence ID" value="PGSC0003DMT400092217"/>
    <property type="gene ID" value="PGSC0003DMG400041788"/>
</dbReference>
<sequence>MNRGQGRTCSKQSLDQVSSGFLGNINEEPSALVSSSSSGKVSKTRVKSLDFSNRNVDSKVVRSKNSRRGGVSDEIICLNKEPTYVALVALTTGFPSDSLTDEEIEAGVDSNVDIFAHGVVDSSCLGEFFLFYNYATVASGPFLLVLVAGEAEHRF</sequence>
<dbReference type="PaxDb" id="4113-PGSC0003DMT400092217"/>
<protein>
    <submittedName>
        <fullName evidence="1">Lysine-specific histone demethylase 1 homolog 3</fullName>
    </submittedName>
</protein>
<reference evidence="2" key="1">
    <citation type="journal article" date="2011" name="Nature">
        <title>Genome sequence and analysis of the tuber crop potato.</title>
        <authorList>
            <consortium name="The Potato Genome Sequencing Consortium"/>
        </authorList>
    </citation>
    <scope>NUCLEOTIDE SEQUENCE [LARGE SCALE GENOMIC DNA]</scope>
    <source>
        <strain evidence="2">cv. DM1-3 516 R44</strain>
    </source>
</reference>
<evidence type="ECO:0000313" key="2">
    <source>
        <dbReference type="Proteomes" id="UP000011115"/>
    </source>
</evidence>
<name>M1DPC1_SOLTU</name>